<dbReference type="AlphaFoldDB" id="A0A951PBQ4"/>
<evidence type="ECO:0000313" key="3">
    <source>
        <dbReference type="Proteomes" id="UP000707356"/>
    </source>
</evidence>
<accession>A0A951PBQ4</accession>
<reference evidence="2" key="2">
    <citation type="journal article" date="2022" name="Microbiol. Resour. Announc.">
        <title>Metagenome Sequencing to Explore Phylogenomics of Terrestrial Cyanobacteria.</title>
        <authorList>
            <person name="Ward R.D."/>
            <person name="Stajich J.E."/>
            <person name="Johansen J.R."/>
            <person name="Huntemann M."/>
            <person name="Clum A."/>
            <person name="Foster B."/>
            <person name="Foster B."/>
            <person name="Roux S."/>
            <person name="Palaniappan K."/>
            <person name="Varghese N."/>
            <person name="Mukherjee S."/>
            <person name="Reddy T.B.K."/>
            <person name="Daum C."/>
            <person name="Copeland A."/>
            <person name="Chen I.A."/>
            <person name="Ivanova N.N."/>
            <person name="Kyrpides N.C."/>
            <person name="Shapiro N."/>
            <person name="Eloe-Fadrosh E.A."/>
            <person name="Pietrasiak N."/>
        </authorList>
    </citation>
    <scope>NUCLEOTIDE SEQUENCE</scope>
    <source>
        <strain evidence="2">GSE-TBD4-15B</strain>
    </source>
</reference>
<sequence>MAALNLLYFDEFKFSSGFRFSTQNIGQLENILLIGSPSSHKKSLTAKPGSSKAREQIE</sequence>
<gene>
    <name evidence="2" type="ORF">KME07_11930</name>
</gene>
<evidence type="ECO:0000313" key="2">
    <source>
        <dbReference type="EMBL" id="MBW4466128.1"/>
    </source>
</evidence>
<organism evidence="2 3">
    <name type="scientific">Pegethrix bostrychoides GSE-TBD4-15B</name>
    <dbReference type="NCBI Taxonomy" id="2839662"/>
    <lineage>
        <taxon>Bacteria</taxon>
        <taxon>Bacillati</taxon>
        <taxon>Cyanobacteriota</taxon>
        <taxon>Cyanophyceae</taxon>
        <taxon>Oculatellales</taxon>
        <taxon>Oculatellaceae</taxon>
        <taxon>Pegethrix</taxon>
    </lineage>
</organism>
<dbReference type="EMBL" id="JAHHHV010000066">
    <property type="protein sequence ID" value="MBW4466128.1"/>
    <property type="molecule type" value="Genomic_DNA"/>
</dbReference>
<evidence type="ECO:0000256" key="1">
    <source>
        <dbReference type="SAM" id="MobiDB-lite"/>
    </source>
</evidence>
<name>A0A951PBQ4_9CYAN</name>
<protein>
    <submittedName>
        <fullName evidence="2">Uncharacterized protein</fullName>
    </submittedName>
</protein>
<dbReference type="Proteomes" id="UP000707356">
    <property type="component" value="Unassembled WGS sequence"/>
</dbReference>
<comment type="caution">
    <text evidence="2">The sequence shown here is derived from an EMBL/GenBank/DDBJ whole genome shotgun (WGS) entry which is preliminary data.</text>
</comment>
<proteinExistence type="predicted"/>
<feature type="region of interest" description="Disordered" evidence="1">
    <location>
        <begin position="38"/>
        <end position="58"/>
    </location>
</feature>
<reference evidence="2" key="1">
    <citation type="submission" date="2021-05" db="EMBL/GenBank/DDBJ databases">
        <authorList>
            <person name="Pietrasiak N."/>
            <person name="Ward R."/>
            <person name="Stajich J.E."/>
            <person name="Kurbessoian T."/>
        </authorList>
    </citation>
    <scope>NUCLEOTIDE SEQUENCE</scope>
    <source>
        <strain evidence="2">GSE-TBD4-15B</strain>
    </source>
</reference>